<dbReference type="AlphaFoldDB" id="A0A1C5ADG8"/>
<reference evidence="2" key="1">
    <citation type="submission" date="2016-06" db="EMBL/GenBank/DDBJ databases">
        <authorList>
            <person name="Varghese N."/>
            <person name="Submissions Spin"/>
        </authorList>
    </citation>
    <scope>NUCLEOTIDE SEQUENCE [LARGE SCALE GENOMIC DNA]</scope>
    <source>
        <strain evidence="2">DSM 43168</strain>
    </source>
</reference>
<evidence type="ECO:0000313" key="1">
    <source>
        <dbReference type="EMBL" id="SCF43209.1"/>
    </source>
</evidence>
<keyword evidence="2" id="KW-1185">Reference proteome</keyword>
<name>A0A1C5ADG8_9ACTN</name>
<evidence type="ECO:0000313" key="2">
    <source>
        <dbReference type="Proteomes" id="UP000183585"/>
    </source>
</evidence>
<gene>
    <name evidence="1" type="ORF">GA0070563_112204</name>
</gene>
<accession>A0A1C5ADG8</accession>
<dbReference type="Gene3D" id="1.10.260.40">
    <property type="entry name" value="lambda repressor-like DNA-binding domains"/>
    <property type="match status" value="1"/>
</dbReference>
<dbReference type="Proteomes" id="UP000183585">
    <property type="component" value="Unassembled WGS sequence"/>
</dbReference>
<dbReference type="InterPro" id="IPR010982">
    <property type="entry name" value="Lambda_DNA-bd_dom_sf"/>
</dbReference>
<dbReference type="SUPFAM" id="SSF47413">
    <property type="entry name" value="lambda repressor-like DNA-binding domains"/>
    <property type="match status" value="1"/>
</dbReference>
<organism evidence="1 2">
    <name type="scientific">Micromonospora carbonacea</name>
    <dbReference type="NCBI Taxonomy" id="47853"/>
    <lineage>
        <taxon>Bacteria</taxon>
        <taxon>Bacillati</taxon>
        <taxon>Actinomycetota</taxon>
        <taxon>Actinomycetes</taxon>
        <taxon>Micromonosporales</taxon>
        <taxon>Micromonosporaceae</taxon>
        <taxon>Micromonospora</taxon>
    </lineage>
</organism>
<protein>
    <submittedName>
        <fullName evidence="1">Helix-turn-helix domain-containing protein</fullName>
    </submittedName>
</protein>
<sequence length="166" mass="18510">MTAPTYVTPAHWTFPDLSARMAGVAQDPADWQRLGRHIVRRREQLGLTQAAVHAAGGPSTATQRNLENGAQTSYRSSLLRQLERVLRWPDGTIDAILAGGDPPGDTPFDATVLAELEKQEPELRRTATNVNRSEPLRAWARALLHQIDQLREAEQREVSENDRRAS</sequence>
<dbReference type="GO" id="GO:0003677">
    <property type="term" value="F:DNA binding"/>
    <property type="evidence" value="ECO:0007669"/>
    <property type="project" value="InterPro"/>
</dbReference>
<proteinExistence type="predicted"/>
<dbReference type="EMBL" id="FMCT01000012">
    <property type="protein sequence ID" value="SCF43209.1"/>
    <property type="molecule type" value="Genomic_DNA"/>
</dbReference>
<dbReference type="RefSeq" id="WP_074476981.1">
    <property type="nucleotide sequence ID" value="NZ_FMCT01000012.1"/>
</dbReference>